<keyword evidence="1" id="KW-0732">Signal</keyword>
<evidence type="ECO:0000313" key="2">
    <source>
        <dbReference type="EMBL" id="EDF5515925.1"/>
    </source>
</evidence>
<gene>
    <name evidence="2" type="ORF">GB848_23730</name>
</gene>
<reference evidence="2" key="1">
    <citation type="submission" date="2019-10" db="EMBL/GenBank/DDBJ databases">
        <authorList>
            <consortium name="PulseNet: The National Subtyping Network for Foodborne Disease Surveillance"/>
            <person name="Tarr C.L."/>
            <person name="Trees E."/>
            <person name="Katz L.S."/>
            <person name="Carleton-Romer H.A."/>
            <person name="Stroika S."/>
            <person name="Kucerova Z."/>
            <person name="Roache K.F."/>
            <person name="Sabol A.L."/>
            <person name="Besser J."/>
            <person name="Gerner-Smidt P."/>
        </authorList>
    </citation>
    <scope>NUCLEOTIDE SEQUENCE</scope>
    <source>
        <strain evidence="2">PNUSAS102632</strain>
    </source>
</reference>
<accession>A0A628V8Z8</accession>
<dbReference type="EMBL" id="AAMBER010000031">
    <property type="protein sequence ID" value="EDF5515925.1"/>
    <property type="molecule type" value="Genomic_DNA"/>
</dbReference>
<proteinExistence type="predicted"/>
<feature type="signal peptide" evidence="1">
    <location>
        <begin position="1"/>
        <end position="23"/>
    </location>
</feature>
<protein>
    <recommendedName>
        <fullName evidence="3">Fimbrial protein</fullName>
    </recommendedName>
</protein>
<feature type="chain" id="PRO_5026171384" description="Fimbrial protein" evidence="1">
    <location>
        <begin position="24"/>
        <end position="174"/>
    </location>
</feature>
<evidence type="ECO:0000256" key="1">
    <source>
        <dbReference type="SAM" id="SignalP"/>
    </source>
</evidence>
<organism evidence="2">
    <name type="scientific">Salmonella enterica</name>
    <name type="common">Salmonella choleraesuis</name>
    <dbReference type="NCBI Taxonomy" id="28901"/>
    <lineage>
        <taxon>Bacteria</taxon>
        <taxon>Pseudomonadati</taxon>
        <taxon>Pseudomonadota</taxon>
        <taxon>Gammaproteobacteria</taxon>
        <taxon>Enterobacterales</taxon>
        <taxon>Enterobacteriaceae</taxon>
        <taxon>Salmonella</taxon>
    </lineage>
</organism>
<comment type="caution">
    <text evidence="2">The sequence shown here is derived from an EMBL/GenBank/DDBJ whole genome shotgun (WGS) entry which is preliminary data.</text>
</comment>
<name>A0A628V8Z8_SALER</name>
<evidence type="ECO:0008006" key="3">
    <source>
        <dbReference type="Google" id="ProtNLM"/>
    </source>
</evidence>
<dbReference type="AlphaFoldDB" id="A0A628V8Z8"/>
<sequence length="174" mass="18109">MKLNKVVLILAVAGILPDFAAHAAPVEAMASLNVKASVAIQHQLTAATDITSGKLAENAVVATGLVTSNLPLNKVSLAWNRSVNAIWPGKTSDYAALHMTGGTGSQGDFPVKLLVGTSVSNKQSNDSGTVYTLATPGTQFDYQVVNAASEFGDVDFILRAGDYKMSVQADVVES</sequence>